<keyword evidence="1 5" id="KW-0378">Hydrolase</keyword>
<feature type="region of interest" description="Disordered" evidence="3">
    <location>
        <begin position="47"/>
        <end position="76"/>
    </location>
</feature>
<organism evidence="5 6">
    <name type="scientific">Haloarcula onubensis</name>
    <dbReference type="NCBI Taxonomy" id="2950539"/>
    <lineage>
        <taxon>Archaea</taxon>
        <taxon>Methanobacteriati</taxon>
        <taxon>Methanobacteriota</taxon>
        <taxon>Stenosarchaea group</taxon>
        <taxon>Halobacteria</taxon>
        <taxon>Halobacteriales</taxon>
        <taxon>Haloarculaceae</taxon>
        <taxon>Haloarcula</taxon>
    </lineage>
</organism>
<evidence type="ECO:0000256" key="2">
    <source>
        <dbReference type="ARBA" id="ARBA00023295"/>
    </source>
</evidence>
<feature type="region of interest" description="Disordered" evidence="3">
    <location>
        <begin position="1"/>
        <end position="30"/>
    </location>
</feature>
<dbReference type="InterPro" id="IPR017853">
    <property type="entry name" value="GH"/>
</dbReference>
<dbReference type="GO" id="GO:0016787">
    <property type="term" value="F:hydrolase activity"/>
    <property type="evidence" value="ECO:0007669"/>
    <property type="project" value="UniProtKB-KW"/>
</dbReference>
<dbReference type="PROSITE" id="PS51764">
    <property type="entry name" value="GH26"/>
    <property type="match status" value="1"/>
</dbReference>
<feature type="compositionally biased region" description="Basic and acidic residues" evidence="3">
    <location>
        <begin position="1"/>
        <end position="10"/>
    </location>
</feature>
<dbReference type="InterPro" id="IPR022790">
    <property type="entry name" value="GH26_dom"/>
</dbReference>
<comment type="caution">
    <text evidence="5">The sequence shown here is derived from an EMBL/GenBank/DDBJ whole genome shotgun (WGS) entry which is preliminary data.</text>
</comment>
<dbReference type="Pfam" id="PF02156">
    <property type="entry name" value="Glyco_hydro_26"/>
    <property type="match status" value="1"/>
</dbReference>
<keyword evidence="2" id="KW-0326">Glycosidase</keyword>
<protein>
    <submittedName>
        <fullName evidence="5">Glycoside hydrolase family 26 protein</fullName>
    </submittedName>
</protein>
<proteinExistence type="predicted"/>
<feature type="domain" description="GH26" evidence="4">
    <location>
        <begin position="27"/>
        <end position="378"/>
    </location>
</feature>
<gene>
    <name evidence="5" type="ORF">NDI86_21405</name>
</gene>
<name>A0ABU2FWY6_9EURY</name>
<evidence type="ECO:0000256" key="1">
    <source>
        <dbReference type="ARBA" id="ARBA00022801"/>
    </source>
</evidence>
<keyword evidence="6" id="KW-1185">Reference proteome</keyword>
<evidence type="ECO:0000313" key="5">
    <source>
        <dbReference type="EMBL" id="MDS0284661.1"/>
    </source>
</evidence>
<accession>A0ABU2FWY6</accession>
<dbReference type="Gene3D" id="3.20.20.80">
    <property type="entry name" value="Glycosidases"/>
    <property type="match status" value="1"/>
</dbReference>
<evidence type="ECO:0000256" key="3">
    <source>
        <dbReference type="SAM" id="MobiDB-lite"/>
    </source>
</evidence>
<dbReference type="SUPFAM" id="SSF51445">
    <property type="entry name" value="(Trans)glycosidases"/>
    <property type="match status" value="1"/>
</dbReference>
<dbReference type="EMBL" id="JAMQOS010000009">
    <property type="protein sequence ID" value="MDS0284661.1"/>
    <property type="molecule type" value="Genomic_DNA"/>
</dbReference>
<evidence type="ECO:0000259" key="4">
    <source>
        <dbReference type="PROSITE" id="PS51764"/>
    </source>
</evidence>
<dbReference type="Proteomes" id="UP001268864">
    <property type="component" value="Unassembled WGS sequence"/>
</dbReference>
<reference evidence="5 6" key="1">
    <citation type="submission" date="2022-06" db="EMBL/GenBank/DDBJ databases">
        <title>Halomicroarcula sp. a new haloarchaeum isolate from saline soil.</title>
        <authorList>
            <person name="Strakova D."/>
            <person name="Galisteo C."/>
            <person name="Sanchez-Porro C."/>
            <person name="Ventosa A."/>
        </authorList>
    </citation>
    <scope>NUCLEOTIDE SEQUENCE [LARGE SCALE GENOMIC DNA]</scope>
    <source>
        <strain evidence="5 6">S3CR25-11</strain>
    </source>
</reference>
<evidence type="ECO:0000313" key="6">
    <source>
        <dbReference type="Proteomes" id="UP001268864"/>
    </source>
</evidence>
<sequence length="378" mass="42291">MADRTRDRTSSPDSDGTGEAGVRHSVTRRRPLLKQLATGIVAGTSLLAGCETETPQPTPTPTERKGGSEDSDAPGVGVYLGDESALETWEQWFGRTVDYYSFNVPTTGWEKYRVDNMPFERSIEDIAADRQIAVTAKLFPPDATTMGAVANGDHTEKHRQFAASLVAHGMGDATIRLGHELNGRWSPDTAVGRPELFAEAWRQVRSAMDEAEGASFSYMWAPHVGRVHMDPERAYPGDDWVDIVGLTLYDKSDRYFPDECGADCVRERRRENWDRLVNMEFGLDHWAEFTRTRGKTLVFPEYGVVDREWNSAGGGDNPLFFDWFAEWVGQNSDVVGWHNVWNFVAGPHYVGPPSLHVSEQWSPHTDASQAFRRNFSGG</sequence>
<dbReference type="RefSeq" id="WP_310902327.1">
    <property type="nucleotide sequence ID" value="NZ_JAMQOS010000009.1"/>
</dbReference>